<organism evidence="1 2">
    <name type="scientific">Meloidogyne floridensis</name>
    <dbReference type="NCBI Taxonomy" id="298350"/>
    <lineage>
        <taxon>Eukaryota</taxon>
        <taxon>Metazoa</taxon>
        <taxon>Ecdysozoa</taxon>
        <taxon>Nematoda</taxon>
        <taxon>Chromadorea</taxon>
        <taxon>Rhabditida</taxon>
        <taxon>Tylenchina</taxon>
        <taxon>Tylenchomorpha</taxon>
        <taxon>Tylenchoidea</taxon>
        <taxon>Meloidogynidae</taxon>
        <taxon>Meloidogyninae</taxon>
        <taxon>Meloidogyne</taxon>
    </lineage>
</organism>
<dbReference type="WBParaSite" id="scf7180000421542.g7183">
    <property type="protein sequence ID" value="scf7180000421542.g7183"/>
    <property type="gene ID" value="scf7180000421542.g7183"/>
</dbReference>
<dbReference type="AlphaFoldDB" id="A0A915NTA5"/>
<accession>A0A915NTA5</accession>
<reference evidence="2" key="1">
    <citation type="submission" date="2022-11" db="UniProtKB">
        <authorList>
            <consortium name="WormBaseParasite"/>
        </authorList>
    </citation>
    <scope>IDENTIFICATION</scope>
</reference>
<keyword evidence="1" id="KW-1185">Reference proteome</keyword>
<proteinExistence type="predicted"/>
<protein>
    <submittedName>
        <fullName evidence="2">Uncharacterized protein</fullName>
    </submittedName>
</protein>
<evidence type="ECO:0000313" key="1">
    <source>
        <dbReference type="Proteomes" id="UP000887560"/>
    </source>
</evidence>
<sequence>MKYRKRLFAMDEYELKAALESLLPDQVVERAKKETMQEELVQWILSEGLTARHEFLFYKEEGPPTPGTEEGEINNNLENIPRIWLLNKRAKGCLCCEGSNNNSPAISVCPTPIRSPSPLRPFVGVPANEVYTTLATTQGSRQLFPQHYSMPSPYKQNKNVIFTVQPMPGENKKIEENLPNKKKTTAAEECCVECGLVI</sequence>
<name>A0A915NTA5_9BILA</name>
<evidence type="ECO:0000313" key="2">
    <source>
        <dbReference type="WBParaSite" id="scf7180000421542.g7183"/>
    </source>
</evidence>
<dbReference type="Proteomes" id="UP000887560">
    <property type="component" value="Unplaced"/>
</dbReference>